<dbReference type="PROSITE" id="PS51375">
    <property type="entry name" value="PPR"/>
    <property type="match status" value="3"/>
</dbReference>
<dbReference type="Pfam" id="PF13041">
    <property type="entry name" value="PPR_2"/>
    <property type="match status" value="1"/>
</dbReference>
<protein>
    <recommendedName>
        <fullName evidence="7">Pentacotripeptide-repeat region of PRORP domain-containing protein</fullName>
    </recommendedName>
</protein>
<comment type="similarity">
    <text evidence="1">Belongs to the PPR family. P subfamily.</text>
</comment>
<evidence type="ECO:0000256" key="3">
    <source>
        <dbReference type="PROSITE-ProRule" id="PRU00708"/>
    </source>
</evidence>
<evidence type="ECO:0000313" key="6">
    <source>
        <dbReference type="Proteomes" id="UP000006882"/>
    </source>
</evidence>
<dbReference type="AlphaFoldDB" id="A0A251P232"/>
<feature type="repeat" description="PPR" evidence="3">
    <location>
        <begin position="314"/>
        <end position="348"/>
    </location>
</feature>
<dbReference type="PANTHER" id="PTHR47933">
    <property type="entry name" value="PENTATRICOPEPTIDE REPEAT-CONTAINING PROTEIN 1, MITOCHONDRIAL"/>
    <property type="match status" value="1"/>
</dbReference>
<feature type="compositionally biased region" description="Pro residues" evidence="4">
    <location>
        <begin position="88"/>
        <end position="99"/>
    </location>
</feature>
<dbReference type="GO" id="GO:0005737">
    <property type="term" value="C:cytoplasm"/>
    <property type="evidence" value="ECO:0000318"/>
    <property type="project" value="GO_Central"/>
</dbReference>
<accession>A0A251P232</accession>
<dbReference type="InterPro" id="IPR011990">
    <property type="entry name" value="TPR-like_helical_dom_sf"/>
</dbReference>
<dbReference type="Gramene" id="ONI05592">
    <property type="protein sequence ID" value="ONI05592"/>
    <property type="gene ID" value="PRUPE_5G014300"/>
</dbReference>
<evidence type="ECO:0000256" key="4">
    <source>
        <dbReference type="SAM" id="MobiDB-lite"/>
    </source>
</evidence>
<dbReference type="GO" id="GO:0003729">
    <property type="term" value="F:mRNA binding"/>
    <property type="evidence" value="ECO:0000318"/>
    <property type="project" value="GO_Central"/>
</dbReference>
<name>A0A251P232_PRUPE</name>
<evidence type="ECO:0000313" key="5">
    <source>
        <dbReference type="EMBL" id="ONI05592.1"/>
    </source>
</evidence>
<proteinExistence type="inferred from homology"/>
<dbReference type="EMBL" id="CM007655">
    <property type="protein sequence ID" value="ONI05592.1"/>
    <property type="molecule type" value="Genomic_DNA"/>
</dbReference>
<feature type="repeat" description="PPR" evidence="3">
    <location>
        <begin position="421"/>
        <end position="455"/>
    </location>
</feature>
<dbReference type="NCBIfam" id="TIGR00756">
    <property type="entry name" value="PPR"/>
    <property type="match status" value="2"/>
</dbReference>
<keyword evidence="6" id="KW-1185">Reference proteome</keyword>
<sequence length="561" mass="62345">MTGPVRSGPVRRDVKPEPEPVGTGSVQFRSSLLTFLVNRFFFRFFFTGSVRCSGFPVPMPTPSNNNNQCVVCSKFNMEEGMAENQISPPHPIHRPPPSSQLPLSPTSISSSVKIILDILIRTTPQQIEPALASTGIIPTTEVVVEVLKLSYDYPFSAIKFFRWAGLAHKHSAHAWNLMVDLLGRNRLFESMWDAIRSMRQEKTLSLAAFASAFGNYCASGSFDDALMTFQVMDKYGIPNDVVAANSLLSAMCGENGCVLRALDFLETMKSKPEFGPDGDSFAILLEGLEKEGDAAKAKTTFGEMVVRVGWMPANVAAYDAFLMTLVRGEQVEEALKFLIVMKKNSCLPGLRFFSSALDILVKRKDSKNAILIWDVVVGNGNGLVPNLSMYNAMIGLLCDCNEVDDAFRLLDEMVFHGAFPDSFTYNVIFKCLLKNKKVGDAGKFFVEMVKNEWLPTHANFAAAITMFFEGDDPEMGVQIWNFMVENKVEPLDAAANALLLGLCKLDRLSELKRNADDMLDRRISIYESTMASLKSAYYKDGRGARDKYDGLARRWKTSLGR</sequence>
<evidence type="ECO:0000256" key="2">
    <source>
        <dbReference type="ARBA" id="ARBA00022737"/>
    </source>
</evidence>
<evidence type="ECO:0000256" key="1">
    <source>
        <dbReference type="ARBA" id="ARBA00007626"/>
    </source>
</evidence>
<dbReference type="Proteomes" id="UP000006882">
    <property type="component" value="Chromosome G5"/>
</dbReference>
<gene>
    <name evidence="5" type="ORF">PRUPE_5G014300</name>
</gene>
<dbReference type="eggNOG" id="KOG4197">
    <property type="taxonomic scope" value="Eukaryota"/>
</dbReference>
<dbReference type="GO" id="GO:0006397">
    <property type="term" value="P:mRNA processing"/>
    <property type="evidence" value="ECO:0000318"/>
    <property type="project" value="GO_Central"/>
</dbReference>
<evidence type="ECO:0008006" key="7">
    <source>
        <dbReference type="Google" id="ProtNLM"/>
    </source>
</evidence>
<organism evidence="5 6">
    <name type="scientific">Prunus persica</name>
    <name type="common">Peach</name>
    <name type="synonym">Amygdalus persica</name>
    <dbReference type="NCBI Taxonomy" id="3760"/>
    <lineage>
        <taxon>Eukaryota</taxon>
        <taxon>Viridiplantae</taxon>
        <taxon>Streptophyta</taxon>
        <taxon>Embryophyta</taxon>
        <taxon>Tracheophyta</taxon>
        <taxon>Spermatophyta</taxon>
        <taxon>Magnoliopsida</taxon>
        <taxon>eudicotyledons</taxon>
        <taxon>Gunneridae</taxon>
        <taxon>Pentapetalae</taxon>
        <taxon>rosids</taxon>
        <taxon>fabids</taxon>
        <taxon>Rosales</taxon>
        <taxon>Rosaceae</taxon>
        <taxon>Amygdaloideae</taxon>
        <taxon>Amygdaleae</taxon>
        <taxon>Prunus</taxon>
    </lineage>
</organism>
<feature type="repeat" description="PPR" evidence="3">
    <location>
        <begin position="386"/>
        <end position="420"/>
    </location>
</feature>
<reference evidence="5 6" key="1">
    <citation type="journal article" date="2013" name="Nat. Genet.">
        <title>The high-quality draft genome of peach (Prunus persica) identifies unique patterns of genetic diversity, domestication and genome evolution.</title>
        <authorList>
            <consortium name="International Peach Genome Initiative"/>
            <person name="Verde I."/>
            <person name="Abbott A.G."/>
            <person name="Scalabrin S."/>
            <person name="Jung S."/>
            <person name="Shu S."/>
            <person name="Marroni F."/>
            <person name="Zhebentyayeva T."/>
            <person name="Dettori M.T."/>
            <person name="Grimwood J."/>
            <person name="Cattonaro F."/>
            <person name="Zuccolo A."/>
            <person name="Rossini L."/>
            <person name="Jenkins J."/>
            <person name="Vendramin E."/>
            <person name="Meisel L.A."/>
            <person name="Decroocq V."/>
            <person name="Sosinski B."/>
            <person name="Prochnik S."/>
            <person name="Mitros T."/>
            <person name="Policriti A."/>
            <person name="Cipriani G."/>
            <person name="Dondini L."/>
            <person name="Ficklin S."/>
            <person name="Goodstein D.M."/>
            <person name="Xuan P."/>
            <person name="Del Fabbro C."/>
            <person name="Aramini V."/>
            <person name="Copetti D."/>
            <person name="Gonzalez S."/>
            <person name="Horner D.S."/>
            <person name="Falchi R."/>
            <person name="Lucas S."/>
            <person name="Mica E."/>
            <person name="Maldonado J."/>
            <person name="Lazzari B."/>
            <person name="Bielenberg D."/>
            <person name="Pirona R."/>
            <person name="Miculan M."/>
            <person name="Barakat A."/>
            <person name="Testolin R."/>
            <person name="Stella A."/>
            <person name="Tartarini S."/>
            <person name="Tonutti P."/>
            <person name="Arus P."/>
            <person name="Orellana A."/>
            <person name="Wells C."/>
            <person name="Main D."/>
            <person name="Vizzotto G."/>
            <person name="Silva H."/>
            <person name="Salamini F."/>
            <person name="Schmutz J."/>
            <person name="Morgante M."/>
            <person name="Rokhsar D.S."/>
        </authorList>
    </citation>
    <scope>NUCLEOTIDE SEQUENCE [LARGE SCALE GENOMIC DNA]</scope>
    <source>
        <strain evidence="6">cv. Nemared</strain>
    </source>
</reference>
<dbReference type="InterPro" id="IPR051240">
    <property type="entry name" value="Mito_RNA-Proc/Resp"/>
</dbReference>
<dbReference type="Pfam" id="PF01535">
    <property type="entry name" value="PPR"/>
    <property type="match status" value="1"/>
</dbReference>
<feature type="region of interest" description="Disordered" evidence="4">
    <location>
        <begin position="83"/>
        <end position="103"/>
    </location>
</feature>
<feature type="region of interest" description="Disordered" evidence="4">
    <location>
        <begin position="1"/>
        <end position="23"/>
    </location>
</feature>
<keyword evidence="2" id="KW-0677">Repeat</keyword>
<dbReference type="InterPro" id="IPR002885">
    <property type="entry name" value="PPR_rpt"/>
</dbReference>
<dbReference type="Gene3D" id="1.25.40.10">
    <property type="entry name" value="Tetratricopeptide repeat domain"/>
    <property type="match status" value="3"/>
</dbReference>
<dbReference type="PANTHER" id="PTHR47933:SF14">
    <property type="entry name" value="PENTATRICOPEPTIDE REPEAT (PPR) SUPERFAMILY PROTEIN"/>
    <property type="match status" value="1"/>
</dbReference>